<gene>
    <name evidence="2" type="ORF">EVAR_71099_1</name>
</gene>
<reference evidence="2 3" key="1">
    <citation type="journal article" date="2019" name="Commun. Biol.">
        <title>The bagworm genome reveals a unique fibroin gene that provides high tensile strength.</title>
        <authorList>
            <person name="Kono N."/>
            <person name="Nakamura H."/>
            <person name="Ohtoshi R."/>
            <person name="Tomita M."/>
            <person name="Numata K."/>
            <person name="Arakawa K."/>
        </authorList>
    </citation>
    <scope>NUCLEOTIDE SEQUENCE [LARGE SCALE GENOMIC DNA]</scope>
</reference>
<dbReference type="EMBL" id="BGZK01003192">
    <property type="protein sequence ID" value="GBO98527.1"/>
    <property type="molecule type" value="Genomic_DNA"/>
</dbReference>
<dbReference type="Proteomes" id="UP000299102">
    <property type="component" value="Unassembled WGS sequence"/>
</dbReference>
<sequence>MSMIRHALGRALSFFAPPRPAPPRPAGDGSASPGGLQVSISPGMGCGCDVNYVLWSGCRTLRDVFEYISNSQDVVDHENEPARAVIYNTFPNYRREVTAFVVTLCPVRDISGGSLLPSPHSSPIIHLHYICFTQDIRNAPMTLELRVALDGGDHLLSGGTQENLPFEKLYPPKKLYPCTCSRSGCYLKISERSPVRIWIFNALNDAGLVAVEALDK</sequence>
<accession>A0A4C1SBG4</accession>
<name>A0A4C1SBG4_EUMVA</name>
<comment type="caution">
    <text evidence="2">The sequence shown here is derived from an EMBL/GenBank/DDBJ whole genome shotgun (WGS) entry which is preliminary data.</text>
</comment>
<protein>
    <submittedName>
        <fullName evidence="2">Uncharacterized protein</fullName>
    </submittedName>
</protein>
<evidence type="ECO:0000313" key="2">
    <source>
        <dbReference type="EMBL" id="GBO98527.1"/>
    </source>
</evidence>
<evidence type="ECO:0000256" key="1">
    <source>
        <dbReference type="SAM" id="MobiDB-lite"/>
    </source>
</evidence>
<organism evidence="2 3">
    <name type="scientific">Eumeta variegata</name>
    <name type="common">Bagworm moth</name>
    <name type="synonym">Eumeta japonica</name>
    <dbReference type="NCBI Taxonomy" id="151549"/>
    <lineage>
        <taxon>Eukaryota</taxon>
        <taxon>Metazoa</taxon>
        <taxon>Ecdysozoa</taxon>
        <taxon>Arthropoda</taxon>
        <taxon>Hexapoda</taxon>
        <taxon>Insecta</taxon>
        <taxon>Pterygota</taxon>
        <taxon>Neoptera</taxon>
        <taxon>Endopterygota</taxon>
        <taxon>Lepidoptera</taxon>
        <taxon>Glossata</taxon>
        <taxon>Ditrysia</taxon>
        <taxon>Tineoidea</taxon>
        <taxon>Psychidae</taxon>
        <taxon>Oiketicinae</taxon>
        <taxon>Eumeta</taxon>
    </lineage>
</organism>
<feature type="region of interest" description="Disordered" evidence="1">
    <location>
        <begin position="15"/>
        <end position="34"/>
    </location>
</feature>
<dbReference type="AlphaFoldDB" id="A0A4C1SBG4"/>
<proteinExistence type="predicted"/>
<evidence type="ECO:0000313" key="3">
    <source>
        <dbReference type="Proteomes" id="UP000299102"/>
    </source>
</evidence>
<keyword evidence="3" id="KW-1185">Reference proteome</keyword>